<keyword evidence="5" id="KW-1185">Reference proteome</keyword>
<dbReference type="PANTHER" id="PTHR31524:SF2">
    <property type="entry name" value="PROTEIN CBG10426"/>
    <property type="match status" value="1"/>
</dbReference>
<proteinExistence type="predicted"/>
<gene>
    <name evidence="4" type="ORF">CRE_10755</name>
</gene>
<feature type="compositionally biased region" description="Pro residues" evidence="1">
    <location>
        <begin position="388"/>
        <end position="404"/>
    </location>
</feature>
<dbReference type="Pfam" id="PF03732">
    <property type="entry name" value="Retrotrans_gag"/>
    <property type="match status" value="1"/>
</dbReference>
<feature type="transmembrane region" description="Helical" evidence="2">
    <location>
        <begin position="879"/>
        <end position="909"/>
    </location>
</feature>
<dbReference type="InterPro" id="IPR021109">
    <property type="entry name" value="Peptidase_aspartic_dom_sf"/>
</dbReference>
<feature type="domain" description="Retrotransposon gag" evidence="3">
    <location>
        <begin position="246"/>
        <end position="341"/>
    </location>
</feature>
<feature type="compositionally biased region" description="Basic and acidic residues" evidence="1">
    <location>
        <begin position="127"/>
        <end position="136"/>
    </location>
</feature>
<dbReference type="eggNOG" id="KOG4740">
    <property type="taxonomic scope" value="Eukaryota"/>
</dbReference>
<feature type="region of interest" description="Disordered" evidence="1">
    <location>
        <begin position="89"/>
        <end position="189"/>
    </location>
</feature>
<accession>E3NS26</accession>
<evidence type="ECO:0000313" key="5">
    <source>
        <dbReference type="Proteomes" id="UP000008281"/>
    </source>
</evidence>
<dbReference type="Proteomes" id="UP000008281">
    <property type="component" value="Unassembled WGS sequence"/>
</dbReference>
<dbReference type="OMA" id="MFVIRIS"/>
<dbReference type="HOGENOM" id="CLU_278400_0_0_1"/>
<evidence type="ECO:0000256" key="2">
    <source>
        <dbReference type="SAM" id="Phobius"/>
    </source>
</evidence>
<keyword evidence="2" id="KW-0472">Membrane</keyword>
<dbReference type="InParanoid" id="E3NS26"/>
<feature type="compositionally biased region" description="Polar residues" evidence="1">
    <location>
        <begin position="165"/>
        <end position="180"/>
    </location>
</feature>
<keyword evidence="2" id="KW-0812">Transmembrane</keyword>
<organism evidence="5">
    <name type="scientific">Caenorhabditis remanei</name>
    <name type="common">Caenorhabditis vulgaris</name>
    <dbReference type="NCBI Taxonomy" id="31234"/>
    <lineage>
        <taxon>Eukaryota</taxon>
        <taxon>Metazoa</taxon>
        <taxon>Ecdysozoa</taxon>
        <taxon>Nematoda</taxon>
        <taxon>Chromadorea</taxon>
        <taxon>Rhabditida</taxon>
        <taxon>Rhabditina</taxon>
        <taxon>Rhabditomorpha</taxon>
        <taxon>Rhabditoidea</taxon>
        <taxon>Rhabditidae</taxon>
        <taxon>Peloderinae</taxon>
        <taxon>Caenorhabditis</taxon>
    </lineage>
</organism>
<dbReference type="OrthoDB" id="5858206at2759"/>
<protein>
    <recommendedName>
        <fullName evidence="3">Retrotransposon gag domain-containing protein</fullName>
    </recommendedName>
</protein>
<dbReference type="AlphaFoldDB" id="E3NS26"/>
<evidence type="ECO:0000259" key="3">
    <source>
        <dbReference type="Pfam" id="PF03732"/>
    </source>
</evidence>
<evidence type="ECO:0000256" key="1">
    <source>
        <dbReference type="SAM" id="MobiDB-lite"/>
    </source>
</evidence>
<dbReference type="Gene3D" id="2.40.70.10">
    <property type="entry name" value="Acid Proteases"/>
    <property type="match status" value="1"/>
</dbReference>
<feature type="region of interest" description="Disordered" evidence="1">
    <location>
        <begin position="382"/>
        <end position="417"/>
    </location>
</feature>
<dbReference type="STRING" id="31234.E3NS26"/>
<keyword evidence="2" id="KW-1133">Transmembrane helix</keyword>
<dbReference type="InterPro" id="IPR005162">
    <property type="entry name" value="Retrotrans_gag_dom"/>
</dbReference>
<feature type="region of interest" description="Disordered" evidence="1">
    <location>
        <begin position="1"/>
        <end position="22"/>
    </location>
</feature>
<dbReference type="SUPFAM" id="SSF50630">
    <property type="entry name" value="Acid proteases"/>
    <property type="match status" value="1"/>
</dbReference>
<dbReference type="PANTHER" id="PTHR31524">
    <property type="match status" value="1"/>
</dbReference>
<reference evidence="4" key="1">
    <citation type="submission" date="2007-07" db="EMBL/GenBank/DDBJ databases">
        <title>PCAP assembly of the Caenorhabditis remanei genome.</title>
        <authorList>
            <consortium name="The Caenorhabditis remanei Sequencing Consortium"/>
            <person name="Wilson R.K."/>
        </authorList>
    </citation>
    <scope>NUCLEOTIDE SEQUENCE [LARGE SCALE GENOMIC DNA]</scope>
    <source>
        <strain evidence="4">PB4641</strain>
    </source>
</reference>
<sequence length="1136" mass="124513">MNSLVNADDPPPTEQVATPTSPELPEHITLANETAVEHIRTAKLTGQTLIELRECVSTDLRAIHLRLGRLTELSVERFENFQARVGILEGTPSNEPASTQTLVGSSSEKTAEDSNAFSTTDNTTTAPEKDSQKTDSMKTPTRPPPLVIQTASHRPDLDGTPYPPTTTRSAPPANEQNDSEATPRVTRAAPKKSESYYFNVLNGKMAAHIPTFSGAPHENFAAFARSFTDHANAMKDTLTNDKKKAVFLTYLSDFARDKAEELLESKPDAMFEDLVEHLKSTFQDPTRAEMERQQLRQCSQHQDESVDAFGARVRKLAQSAYVGKSREYIADKAKEAFIDGLTFTLKFHVKGESPRDFQEAQNSALKFELLLAEAAKANTITPQGLSFAPPPQNTPSQPAQPPQPAYQHQQPNFPPPPRRTVCYSCGYEGHYAADWATATTITAVIVIMGGSRGNNGGYRNQEGGQRQQFPVNDPVQRHQIPSPQQEQHRRFVNSLAPTENPLVEQLRTELATSRAQLDALVQRNSELATAARTASPSRRINCVSRGSYILSICALATFLSLMGSASALEPLVCMHYAPESYVQVPSPLDCTIANTMTTTAKATPLELAIFRDNTINYRTNGTLCKVVKQVTTFSVNIFGARFQESSSKQLPVSTEACANMIKFQECEFGDLHHRAGIFKTENAHTINWPSAFNIFAGTQVVETTNCFMMPTSVYSRFGSETPSSPAGSLVGCRFSDGSCITRGGATFIWTPTQDQQCRFVFWKKLRGVQSGRIWLSEDKEFALSFLPNNSRIADCGRKIVVTDQGYGIVLPSRTKRQAEGLNELTNFVTSNQLAAQLLANEEAVLESATHSDPSSGPLLATQIEEAFDLWERIKSVGRVIFVIWTVVCNTIITILTLVAIIAGVARFYIGPWLVSLKRTEPKATQFIGTGADVQSPAAETPVVSPQETPRILNKLAGPIPDCARQMKRLRSPASVLSYTDPKYFTAQIPIRVNGIHFWALVDTGAGFTVAGREICALIGVGRLNPPTVDHALGLGGNEVGMAGSATIKFEIGANTIFQTTNFTTGQCCPEGAPLRPFSSPSAHHLFSRLLPHASIFSVSLAFSRLFENLQTHHVFWETSGRGHSPCRPVTTLFCTF</sequence>
<feature type="compositionally biased region" description="Polar residues" evidence="1">
    <location>
        <begin position="91"/>
        <end position="126"/>
    </location>
</feature>
<dbReference type="EMBL" id="DS269860">
    <property type="protein sequence ID" value="EFO89232.1"/>
    <property type="molecule type" value="Genomic_DNA"/>
</dbReference>
<evidence type="ECO:0000313" key="4">
    <source>
        <dbReference type="EMBL" id="EFO89232.1"/>
    </source>
</evidence>
<name>E3NS26_CAERE</name>